<comment type="similarity">
    <text evidence="1 6 7">Belongs to the complex I 49 kDa subunit family.</text>
</comment>
<dbReference type="GO" id="GO:0050136">
    <property type="term" value="F:NADH dehydrogenase (quinone) (non-electrogenic) activity"/>
    <property type="evidence" value="ECO:0007669"/>
    <property type="project" value="UniProtKB-UniRule"/>
</dbReference>
<dbReference type="GO" id="GO:0051287">
    <property type="term" value="F:NAD binding"/>
    <property type="evidence" value="ECO:0007669"/>
    <property type="project" value="InterPro"/>
</dbReference>
<keyword evidence="4 6" id="KW-1278">Translocase</keyword>
<keyword evidence="5 6" id="KW-0520">NAD</keyword>
<keyword evidence="6" id="KW-0472">Membrane</keyword>
<dbReference type="HAMAP" id="MF_01358">
    <property type="entry name" value="NDH1_NuoD"/>
    <property type="match status" value="1"/>
</dbReference>
<keyword evidence="6" id="KW-0830">Ubiquinone</keyword>
<dbReference type="InterPro" id="IPR022885">
    <property type="entry name" value="NDH1_su_D/H"/>
</dbReference>
<dbReference type="GO" id="GO:0005886">
    <property type="term" value="C:plasma membrane"/>
    <property type="evidence" value="ECO:0007669"/>
    <property type="project" value="UniProtKB-SubCell"/>
</dbReference>
<evidence type="ECO:0000256" key="6">
    <source>
        <dbReference type="HAMAP-Rule" id="MF_01358"/>
    </source>
</evidence>
<gene>
    <name evidence="6 9" type="primary">nuoD</name>
    <name evidence="9" type="ORF">HXX08_03020</name>
</gene>
<evidence type="ECO:0000256" key="4">
    <source>
        <dbReference type="ARBA" id="ARBA00022967"/>
    </source>
</evidence>
<dbReference type="PANTHER" id="PTHR11993:SF10">
    <property type="entry name" value="NADH DEHYDROGENASE [UBIQUINONE] IRON-SULFUR PROTEIN 2, MITOCHONDRIAL"/>
    <property type="match status" value="1"/>
</dbReference>
<evidence type="ECO:0000256" key="5">
    <source>
        <dbReference type="ARBA" id="ARBA00023027"/>
    </source>
</evidence>
<feature type="domain" description="NADH-quinone oxidoreductase subunit D" evidence="8">
    <location>
        <begin position="114"/>
        <end position="385"/>
    </location>
</feature>
<keyword evidence="9" id="KW-0560">Oxidoreductase</keyword>
<comment type="subcellular location">
    <subcellularLocation>
        <location evidence="6">Cell membrane</location>
        <topology evidence="6">Peripheral membrane protein</topology>
        <orientation evidence="6">Cytoplasmic side</orientation>
    </subcellularLocation>
</comment>
<comment type="subunit">
    <text evidence="6">NDH-1 is composed of 14 different subunits. Subunits NuoB, C, D, E, F, and G constitute the peripheral sector of the complex.</text>
</comment>
<dbReference type="GO" id="GO:0048038">
    <property type="term" value="F:quinone binding"/>
    <property type="evidence" value="ECO:0007669"/>
    <property type="project" value="UniProtKB-KW"/>
</dbReference>
<dbReference type="InterPro" id="IPR014029">
    <property type="entry name" value="NADH_UbQ_OxRdtase_49kDa_CS"/>
</dbReference>
<dbReference type="Gene3D" id="1.10.645.10">
    <property type="entry name" value="Cytochrome-c3 Hydrogenase, chain B"/>
    <property type="match status" value="1"/>
</dbReference>
<comment type="function">
    <text evidence="6">NDH-1 shuttles electrons from NADH, via FMN and iron-sulfur (Fe-S) centers, to quinones in the respiratory chain. The immediate electron acceptor for the enzyme in this species is believed to be ubiquinone. Couples the redox reaction to proton translocation (for every two electrons transferred, four hydrogen ions are translocated across the cytoplasmic membrane), and thus conserves the redox energy in a proton gradient.</text>
</comment>
<dbReference type="NCBIfam" id="TIGR01962">
    <property type="entry name" value="NuoD"/>
    <property type="match status" value="1"/>
</dbReference>
<keyword evidence="3 6" id="KW-0874">Quinone</keyword>
<dbReference type="InterPro" id="IPR029014">
    <property type="entry name" value="NiFe-Hase_large"/>
</dbReference>
<dbReference type="InterPro" id="IPR001135">
    <property type="entry name" value="NADH_Q_OxRdtase_suD"/>
</dbReference>
<protein>
    <recommendedName>
        <fullName evidence="6">NADH-quinone oxidoreductase subunit D</fullName>
        <ecNumber evidence="6">7.1.1.-</ecNumber>
    </recommendedName>
    <alternativeName>
        <fullName evidence="6">NADH dehydrogenase I subunit D</fullName>
    </alternativeName>
    <alternativeName>
        <fullName evidence="6">NDH-1 subunit D</fullName>
    </alternativeName>
</protein>
<proteinExistence type="inferred from homology"/>
<reference evidence="9 10" key="1">
    <citation type="submission" date="2020-06" db="EMBL/GenBank/DDBJ databases">
        <title>Anoxygenic phototrophic Chloroflexota member uses a Type I reaction center.</title>
        <authorList>
            <person name="Tsuji J.M."/>
            <person name="Shaw N.A."/>
            <person name="Nagashima S."/>
            <person name="Venkiteswaran J."/>
            <person name="Schiff S.L."/>
            <person name="Hanada S."/>
            <person name="Tank M."/>
            <person name="Neufeld J.D."/>
        </authorList>
    </citation>
    <scope>NUCLEOTIDE SEQUENCE [LARGE SCALE GENOMIC DNA]</scope>
    <source>
        <strain evidence="9">L227-S17</strain>
    </source>
</reference>
<dbReference type="Proteomes" id="UP000521676">
    <property type="component" value="Unassembled WGS sequence"/>
</dbReference>
<evidence type="ECO:0000256" key="1">
    <source>
        <dbReference type="ARBA" id="ARBA00005769"/>
    </source>
</evidence>
<evidence type="ECO:0000256" key="2">
    <source>
        <dbReference type="ARBA" id="ARBA00022448"/>
    </source>
</evidence>
<keyword evidence="2 6" id="KW-0813">Transport</keyword>
<evidence type="ECO:0000259" key="8">
    <source>
        <dbReference type="Pfam" id="PF00346"/>
    </source>
</evidence>
<dbReference type="PROSITE" id="PS00535">
    <property type="entry name" value="COMPLEX1_49K"/>
    <property type="match status" value="1"/>
</dbReference>
<accession>A0A8T7LVD6</accession>
<comment type="catalytic activity">
    <reaction evidence="6">
        <text>a quinone + NADH + 5 H(+)(in) = a quinol + NAD(+) + 4 H(+)(out)</text>
        <dbReference type="Rhea" id="RHEA:57888"/>
        <dbReference type="ChEBI" id="CHEBI:15378"/>
        <dbReference type="ChEBI" id="CHEBI:24646"/>
        <dbReference type="ChEBI" id="CHEBI:57540"/>
        <dbReference type="ChEBI" id="CHEBI:57945"/>
        <dbReference type="ChEBI" id="CHEBI:132124"/>
    </reaction>
</comment>
<organism evidence="9 10">
    <name type="scientific">Candidatus Chlorohelix allophototropha</name>
    <dbReference type="NCBI Taxonomy" id="3003348"/>
    <lineage>
        <taxon>Bacteria</taxon>
        <taxon>Bacillati</taxon>
        <taxon>Chloroflexota</taxon>
        <taxon>Chloroflexia</taxon>
        <taxon>Candidatus Chloroheliales</taxon>
        <taxon>Candidatus Chloroheliaceae</taxon>
        <taxon>Candidatus Chlorohelix</taxon>
    </lineage>
</organism>
<keyword evidence="6" id="KW-1003">Cell membrane</keyword>
<evidence type="ECO:0000313" key="10">
    <source>
        <dbReference type="Proteomes" id="UP000521676"/>
    </source>
</evidence>
<dbReference type="EMBL" id="JACATZ010000001">
    <property type="protein sequence ID" value="NWJ44827.1"/>
    <property type="molecule type" value="Genomic_DNA"/>
</dbReference>
<dbReference type="AlphaFoldDB" id="A0A8T7LVD6"/>
<dbReference type="EC" id="7.1.1.-" evidence="6"/>
<dbReference type="SUPFAM" id="SSF56762">
    <property type="entry name" value="HydB/Nqo4-like"/>
    <property type="match status" value="1"/>
</dbReference>
<evidence type="ECO:0000256" key="3">
    <source>
        <dbReference type="ARBA" id="ARBA00022719"/>
    </source>
</evidence>
<name>A0A8T7LVD6_9CHLR</name>
<dbReference type="Pfam" id="PF00346">
    <property type="entry name" value="Complex1_49kDa"/>
    <property type="match status" value="1"/>
</dbReference>
<evidence type="ECO:0000256" key="7">
    <source>
        <dbReference type="RuleBase" id="RU003685"/>
    </source>
</evidence>
<sequence length="385" mass="43646">MRLSIGPHHPSTHGVLQVIVDLEGETIVRCDPVPGYLHRGTEKLAENKYYSQILPLTDRLDYMSPFNNNLAYTMAVEKLVGVEVPERAQWIRVILSELQRIASHLIWFGTHVMDIGAITPFLWATRDRETIMDIFEMCSGARLTVSYTRIGGLMSDVPPGFNEKVHEFTELFHKALKDYHKVVTKNPIFMSRTQGVGVVTAEEAIQYGFTGPSLRGSGVEWDLRKHEPYMYYDQLDFEIPLGATGDSYDRYLVRMEEMEQSNRIIQQALAKLPSKGSVKADDPKIVLPDKELSMTRAEEMQRHFYQVIHGFPTPVGECYFGLEGPKGELGFYIISDGSPRPYRLKIRAPSYVNLQALPLMTEGRMIADLITCIGTIDIVLGEVDR</sequence>
<comment type="caution">
    <text evidence="9">The sequence shown here is derived from an EMBL/GenBank/DDBJ whole genome shotgun (WGS) entry which is preliminary data.</text>
</comment>
<dbReference type="RefSeq" id="WP_341469881.1">
    <property type="nucleotide sequence ID" value="NZ_CP128399.1"/>
</dbReference>
<evidence type="ECO:0000313" key="9">
    <source>
        <dbReference type="EMBL" id="NWJ44827.1"/>
    </source>
</evidence>
<dbReference type="NCBIfam" id="NF004739">
    <property type="entry name" value="PRK06075.1"/>
    <property type="match status" value="1"/>
</dbReference>
<dbReference type="PANTHER" id="PTHR11993">
    <property type="entry name" value="NADH-UBIQUINONE OXIDOREDUCTASE 49 KDA SUBUNIT"/>
    <property type="match status" value="1"/>
</dbReference>